<dbReference type="Gramene" id="PNT67514">
    <property type="protein sequence ID" value="PNT67514"/>
    <property type="gene ID" value="BRADI_3g28405v3"/>
</dbReference>
<proteinExistence type="predicted"/>
<dbReference type="EnsemblPlants" id="PNT67514">
    <property type="protein sequence ID" value="PNT67514"/>
    <property type="gene ID" value="BRADI_3g28405v3"/>
</dbReference>
<keyword evidence="3" id="KW-1185">Reference proteome</keyword>
<protein>
    <submittedName>
        <fullName evidence="1 2">Uncharacterized protein</fullName>
    </submittedName>
</protein>
<reference evidence="1" key="2">
    <citation type="submission" date="2017-06" db="EMBL/GenBank/DDBJ databases">
        <title>WGS assembly of Brachypodium distachyon.</title>
        <authorList>
            <consortium name="The International Brachypodium Initiative"/>
            <person name="Lucas S."/>
            <person name="Harmon-Smith M."/>
            <person name="Lail K."/>
            <person name="Tice H."/>
            <person name="Grimwood J."/>
            <person name="Bruce D."/>
            <person name="Barry K."/>
            <person name="Shu S."/>
            <person name="Lindquist E."/>
            <person name="Wang M."/>
            <person name="Pitluck S."/>
            <person name="Vogel J.P."/>
            <person name="Garvin D.F."/>
            <person name="Mockler T.C."/>
            <person name="Schmutz J."/>
            <person name="Rokhsar D."/>
            <person name="Bevan M.W."/>
        </authorList>
    </citation>
    <scope>NUCLEOTIDE SEQUENCE</scope>
    <source>
        <strain evidence="1">Bd21</strain>
    </source>
</reference>
<gene>
    <name evidence="1" type="ORF">BRADI_3g28405v3</name>
</gene>
<dbReference type="EnsemblPlants" id="PNT67515">
    <property type="protein sequence ID" value="PNT67515"/>
    <property type="gene ID" value="BRADI_3g28405v3"/>
</dbReference>
<dbReference type="EMBL" id="CM000882">
    <property type="protein sequence ID" value="PNT67514.1"/>
    <property type="molecule type" value="Genomic_DNA"/>
</dbReference>
<name>A0A2K2CZR8_BRADI</name>
<reference evidence="1 2" key="1">
    <citation type="journal article" date="2010" name="Nature">
        <title>Genome sequencing and analysis of the model grass Brachypodium distachyon.</title>
        <authorList>
            <consortium name="International Brachypodium Initiative"/>
        </authorList>
    </citation>
    <scope>NUCLEOTIDE SEQUENCE [LARGE SCALE GENOMIC DNA]</scope>
    <source>
        <strain evidence="1 2">Bd21</strain>
    </source>
</reference>
<dbReference type="AlphaFoldDB" id="A0A2K2CZR8"/>
<organism evidence="1">
    <name type="scientific">Brachypodium distachyon</name>
    <name type="common">Purple false brome</name>
    <name type="synonym">Trachynia distachya</name>
    <dbReference type="NCBI Taxonomy" id="15368"/>
    <lineage>
        <taxon>Eukaryota</taxon>
        <taxon>Viridiplantae</taxon>
        <taxon>Streptophyta</taxon>
        <taxon>Embryophyta</taxon>
        <taxon>Tracheophyta</taxon>
        <taxon>Spermatophyta</taxon>
        <taxon>Magnoliopsida</taxon>
        <taxon>Liliopsida</taxon>
        <taxon>Poales</taxon>
        <taxon>Poaceae</taxon>
        <taxon>BOP clade</taxon>
        <taxon>Pooideae</taxon>
        <taxon>Stipodae</taxon>
        <taxon>Brachypodieae</taxon>
        <taxon>Brachypodium</taxon>
    </lineage>
</organism>
<dbReference type="InParanoid" id="A0A2K2CZR8"/>
<feature type="non-terminal residue" evidence="1">
    <location>
        <position position="1"/>
    </location>
</feature>
<accession>A0A2K2CZR8</accession>
<dbReference type="EMBL" id="CM000882">
    <property type="protein sequence ID" value="PNT67515.1"/>
    <property type="molecule type" value="Genomic_DNA"/>
</dbReference>
<evidence type="ECO:0000313" key="2">
    <source>
        <dbReference type="EnsemblPlants" id="PNT67514"/>
    </source>
</evidence>
<dbReference type="Gramene" id="PNT67515">
    <property type="protein sequence ID" value="PNT67515"/>
    <property type="gene ID" value="BRADI_3g28405v3"/>
</dbReference>
<reference evidence="2" key="3">
    <citation type="submission" date="2018-08" db="UniProtKB">
        <authorList>
            <consortium name="EnsemblPlants"/>
        </authorList>
    </citation>
    <scope>IDENTIFICATION</scope>
    <source>
        <strain evidence="2">cv. Bd21</strain>
    </source>
</reference>
<sequence>DGISTRRQPPPHPRLLAARPRHAWISPATGRRSPIRVSSLGDHEVCGKLMVPCLGLLAHDVVHQGSYLRHRNSHCSASCRQPSPVPPLSSNLMDSKRALILESRRRIVDTRGHREEVVCAGLERQKDAQGRTSLAVTAMPRF</sequence>
<dbReference type="ExpressionAtlas" id="A0A2K2CZR8">
    <property type="expression patterns" value="baseline"/>
</dbReference>
<evidence type="ECO:0000313" key="1">
    <source>
        <dbReference type="EMBL" id="PNT67515.1"/>
    </source>
</evidence>
<evidence type="ECO:0000313" key="3">
    <source>
        <dbReference type="Proteomes" id="UP000008810"/>
    </source>
</evidence>
<dbReference type="Proteomes" id="UP000008810">
    <property type="component" value="Chromosome 3"/>
</dbReference>